<dbReference type="RefSeq" id="WP_184856479.1">
    <property type="nucleotide sequence ID" value="NZ_JACHLK010000002.1"/>
</dbReference>
<proteinExistence type="predicted"/>
<accession>A0A7X0PC23</accession>
<dbReference type="EMBL" id="JACHLK010000002">
    <property type="protein sequence ID" value="MBB6559091.1"/>
    <property type="molecule type" value="Genomic_DNA"/>
</dbReference>
<protein>
    <submittedName>
        <fullName evidence="2">Uncharacterized protein</fullName>
    </submittedName>
</protein>
<organism evidence="2 3">
    <name type="scientific">Acidovorax soli</name>
    <dbReference type="NCBI Taxonomy" id="592050"/>
    <lineage>
        <taxon>Bacteria</taxon>
        <taxon>Pseudomonadati</taxon>
        <taxon>Pseudomonadota</taxon>
        <taxon>Betaproteobacteria</taxon>
        <taxon>Burkholderiales</taxon>
        <taxon>Comamonadaceae</taxon>
        <taxon>Acidovorax</taxon>
    </lineage>
</organism>
<keyword evidence="1" id="KW-0472">Membrane</keyword>
<evidence type="ECO:0000313" key="3">
    <source>
        <dbReference type="Proteomes" id="UP000575083"/>
    </source>
</evidence>
<name>A0A7X0PC23_9BURK</name>
<gene>
    <name evidence="2" type="ORF">HNP48_001755</name>
</gene>
<evidence type="ECO:0000256" key="1">
    <source>
        <dbReference type="SAM" id="Phobius"/>
    </source>
</evidence>
<keyword evidence="3" id="KW-1185">Reference proteome</keyword>
<dbReference type="AlphaFoldDB" id="A0A7X0PC23"/>
<evidence type="ECO:0000313" key="2">
    <source>
        <dbReference type="EMBL" id="MBB6559091.1"/>
    </source>
</evidence>
<keyword evidence="1" id="KW-1133">Transmembrane helix</keyword>
<reference evidence="2 3" key="1">
    <citation type="submission" date="2020-08" db="EMBL/GenBank/DDBJ databases">
        <title>Functional genomics of gut bacteria from endangered species of beetles.</title>
        <authorList>
            <person name="Carlos-Shanley C."/>
        </authorList>
    </citation>
    <scope>NUCLEOTIDE SEQUENCE [LARGE SCALE GENOMIC DNA]</scope>
    <source>
        <strain evidence="2 3">S00198</strain>
    </source>
</reference>
<comment type="caution">
    <text evidence="2">The sequence shown here is derived from an EMBL/GenBank/DDBJ whole genome shotgun (WGS) entry which is preliminary data.</text>
</comment>
<feature type="transmembrane region" description="Helical" evidence="1">
    <location>
        <begin position="49"/>
        <end position="71"/>
    </location>
</feature>
<sequence>MDQAKSRKLMSSAARDGDRLDNAYPFFAPKPKSYLTAPTSILMKKITSFLGRALAVIGCLVVLSGCASMSVTKSEPIANGSKILIMPSRDVVQGGKAHARGEGSGKNLQVAVQRELSTLTPFKATSFDADAKLNHSASIAKSDALEAGKSAAADYVLILDLGEFRNAAPMTFRSDFVTLQSGSLVRVSDGKETWVLNNPVVLEKSNIGNHLILIDNLAKLVAESIVR</sequence>
<dbReference type="Proteomes" id="UP000575083">
    <property type="component" value="Unassembled WGS sequence"/>
</dbReference>
<keyword evidence="1" id="KW-0812">Transmembrane</keyword>